<reference evidence="3" key="1">
    <citation type="submission" date="2016-11" db="EMBL/GenBank/DDBJ databases">
        <authorList>
            <person name="Varghese N."/>
            <person name="Submissions S."/>
        </authorList>
    </citation>
    <scope>NUCLEOTIDE SEQUENCE [LARGE SCALE GENOMIC DNA]</scope>
    <source>
        <strain evidence="3">CGMCC 1.8995</strain>
    </source>
</reference>
<accession>A0A1M5NMK8</accession>
<evidence type="ECO:0000256" key="1">
    <source>
        <dbReference type="SAM" id="Phobius"/>
    </source>
</evidence>
<dbReference type="Proteomes" id="UP000184520">
    <property type="component" value="Unassembled WGS sequence"/>
</dbReference>
<dbReference type="EMBL" id="FQWD01000005">
    <property type="protein sequence ID" value="SHG90742.1"/>
    <property type="molecule type" value="Genomic_DNA"/>
</dbReference>
<keyword evidence="1" id="KW-1133">Transmembrane helix</keyword>
<evidence type="ECO:0000313" key="3">
    <source>
        <dbReference type="Proteomes" id="UP000184520"/>
    </source>
</evidence>
<dbReference type="RefSeq" id="WP_175555825.1">
    <property type="nucleotide sequence ID" value="NZ_FQWD01000005.1"/>
</dbReference>
<keyword evidence="1" id="KW-0812">Transmembrane</keyword>
<keyword evidence="1" id="KW-0472">Membrane</keyword>
<evidence type="ECO:0000313" key="2">
    <source>
        <dbReference type="EMBL" id="SHG90742.1"/>
    </source>
</evidence>
<organism evidence="2 3">
    <name type="scientific">Marisediminitalea aggregata</name>
    <dbReference type="NCBI Taxonomy" id="634436"/>
    <lineage>
        <taxon>Bacteria</taxon>
        <taxon>Pseudomonadati</taxon>
        <taxon>Pseudomonadota</taxon>
        <taxon>Gammaproteobacteria</taxon>
        <taxon>Alteromonadales</taxon>
        <taxon>Alteromonadaceae</taxon>
        <taxon>Marisediminitalea</taxon>
    </lineage>
</organism>
<name>A0A1M5NMK8_9ALTE</name>
<keyword evidence="3" id="KW-1185">Reference proteome</keyword>
<gene>
    <name evidence="2" type="ORF">SAMN05216361_3291</name>
</gene>
<sequence length="52" mass="5119">MNSTSNHITVLDDEVTTSVSGGVPLIAIIIGIDIGLNLATAAFAAGAGASYD</sequence>
<dbReference type="AlphaFoldDB" id="A0A1M5NMK8"/>
<proteinExistence type="predicted"/>
<feature type="transmembrane region" description="Helical" evidence="1">
    <location>
        <begin position="25"/>
        <end position="49"/>
    </location>
</feature>
<protein>
    <submittedName>
        <fullName evidence="2">Uncharacterized protein</fullName>
    </submittedName>
</protein>